<dbReference type="PRINTS" id="PR01590">
    <property type="entry name" value="HTHFIS"/>
</dbReference>
<dbReference type="SMART" id="SM00382">
    <property type="entry name" value="AAA"/>
    <property type="match status" value="1"/>
</dbReference>
<dbReference type="InterPro" id="IPR003593">
    <property type="entry name" value="AAA+_ATPase"/>
</dbReference>
<keyword evidence="2" id="KW-0067">ATP-binding</keyword>
<dbReference type="InterPro" id="IPR002078">
    <property type="entry name" value="Sigma_54_int"/>
</dbReference>
<evidence type="ECO:0000256" key="4">
    <source>
        <dbReference type="ARBA" id="ARBA00023163"/>
    </source>
</evidence>
<dbReference type="FunFam" id="3.40.50.300:FF:000006">
    <property type="entry name" value="DNA-binding transcriptional regulator NtrC"/>
    <property type="match status" value="1"/>
</dbReference>
<evidence type="ECO:0000256" key="3">
    <source>
        <dbReference type="ARBA" id="ARBA00023015"/>
    </source>
</evidence>
<evidence type="ECO:0000259" key="5">
    <source>
        <dbReference type="PROSITE" id="PS50045"/>
    </source>
</evidence>
<reference evidence="6 7" key="1">
    <citation type="submission" date="2016-07" db="EMBL/GenBank/DDBJ databases">
        <title>Draft Genome Sequence of Methylophaga muralis Bur 1.</title>
        <authorList>
            <person name="Vasilenko O.V."/>
            <person name="Doronina N.V."/>
            <person name="Shmareva M.N."/>
            <person name="Tarlachkov S.V."/>
            <person name="Mustakhimov I."/>
            <person name="Trotsenko Y.A."/>
        </authorList>
    </citation>
    <scope>NUCLEOTIDE SEQUENCE [LARGE SCALE GENOMIC DNA]</scope>
    <source>
        <strain evidence="6 7">Bur 1</strain>
    </source>
</reference>
<keyword evidence="3" id="KW-0805">Transcription regulation</keyword>
<dbReference type="Gene3D" id="3.40.50.300">
    <property type="entry name" value="P-loop containing nucleotide triphosphate hydrolases"/>
    <property type="match status" value="1"/>
</dbReference>
<keyword evidence="4" id="KW-0804">Transcription</keyword>
<dbReference type="InterPro" id="IPR025944">
    <property type="entry name" value="Sigma_54_int_dom_CS"/>
</dbReference>
<evidence type="ECO:0000313" key="6">
    <source>
        <dbReference type="EMBL" id="ODN66648.1"/>
    </source>
</evidence>
<name>A0A1E3GRG6_9GAMM</name>
<keyword evidence="7" id="KW-1185">Reference proteome</keyword>
<dbReference type="Pfam" id="PF25601">
    <property type="entry name" value="AAA_lid_14"/>
    <property type="match status" value="1"/>
</dbReference>
<evidence type="ECO:0000256" key="2">
    <source>
        <dbReference type="ARBA" id="ARBA00022840"/>
    </source>
</evidence>
<dbReference type="Pfam" id="PF02954">
    <property type="entry name" value="HTH_8"/>
    <property type="match status" value="1"/>
</dbReference>
<comment type="caution">
    <text evidence="6">The sequence shown here is derived from an EMBL/GenBank/DDBJ whole genome shotgun (WGS) entry which is preliminary data.</text>
</comment>
<dbReference type="InterPro" id="IPR002197">
    <property type="entry name" value="HTH_Fis"/>
</dbReference>
<gene>
    <name evidence="6" type="primary">luxO</name>
    <name evidence="6" type="ORF">A9E74_01598</name>
</gene>
<dbReference type="STRING" id="291169.A9E74_01598"/>
<evidence type="ECO:0000313" key="7">
    <source>
        <dbReference type="Proteomes" id="UP000094379"/>
    </source>
</evidence>
<dbReference type="InterPro" id="IPR027417">
    <property type="entry name" value="P-loop_NTPase"/>
</dbReference>
<dbReference type="Gene3D" id="1.10.8.60">
    <property type="match status" value="1"/>
</dbReference>
<dbReference type="InterPro" id="IPR058031">
    <property type="entry name" value="AAA_lid_NorR"/>
</dbReference>
<dbReference type="GO" id="GO:0006355">
    <property type="term" value="P:regulation of DNA-templated transcription"/>
    <property type="evidence" value="ECO:0007669"/>
    <property type="project" value="InterPro"/>
</dbReference>
<organism evidence="6 7">
    <name type="scientific">Methylophaga muralis</name>
    <dbReference type="NCBI Taxonomy" id="291169"/>
    <lineage>
        <taxon>Bacteria</taxon>
        <taxon>Pseudomonadati</taxon>
        <taxon>Pseudomonadota</taxon>
        <taxon>Gammaproteobacteria</taxon>
        <taxon>Thiotrichales</taxon>
        <taxon>Piscirickettsiaceae</taxon>
        <taxon>Methylophaga</taxon>
    </lineage>
</organism>
<feature type="domain" description="Sigma-54 factor interaction" evidence="5">
    <location>
        <begin position="150"/>
        <end position="378"/>
    </location>
</feature>
<dbReference type="Proteomes" id="UP000094379">
    <property type="component" value="Unassembled WGS sequence"/>
</dbReference>
<dbReference type="Gene3D" id="1.10.10.60">
    <property type="entry name" value="Homeodomain-like"/>
    <property type="match status" value="1"/>
</dbReference>
<accession>A0A1E3GRG6</accession>
<sequence>MLDSKSITKLITSLMPKLLLITTDDVLSATLSHLLSACDFSLIQVADLSDHSYQADLVIYAPQQATEADCKLFSTHPLQNTADWILLSDGLPNKCLDMMMTQGVAYHFRQMKDFTPLVEIVREFAEEFKHLKKQRKTATFTSTLDQYGSLLGSSAVMHKLYRLIRRVSQTDANVFLIGESGCGKEVAARTIHEQSERASEPMVSVNCAALAADLVESELFGHEKGAFTGAVNQHIGFFEQGGKGTLLLDEITEMPLALQSKLLRVLESGEFRRVGSDVVRQSQVRVIAATNREPEEAIESGFLREDLYFRLAHFPIKIPPLRHRDNDAIELARHFLAYRNKATNTGKVFADEVLDVFAQYSWPGNVRELKHCVERAHILAEDMITVAELPDFSNIQVTSESSVGPGTSIKEAEKSLIISTLNACQQNKTQAAKQLGITVKTLYNKLELYGQVEPPLQTRSESS</sequence>
<dbReference type="GO" id="GO:0005524">
    <property type="term" value="F:ATP binding"/>
    <property type="evidence" value="ECO:0007669"/>
    <property type="project" value="UniProtKB-KW"/>
</dbReference>
<dbReference type="PROSITE" id="PS00688">
    <property type="entry name" value="SIGMA54_INTERACT_3"/>
    <property type="match status" value="1"/>
</dbReference>
<proteinExistence type="predicted"/>
<protein>
    <submittedName>
        <fullName evidence="6">Luminescence regulatory protein LuxO</fullName>
    </submittedName>
</protein>
<dbReference type="PANTHER" id="PTHR32071">
    <property type="entry name" value="TRANSCRIPTIONAL REGULATORY PROTEIN"/>
    <property type="match status" value="1"/>
</dbReference>
<dbReference type="GO" id="GO:0043565">
    <property type="term" value="F:sequence-specific DNA binding"/>
    <property type="evidence" value="ECO:0007669"/>
    <property type="project" value="InterPro"/>
</dbReference>
<dbReference type="EMBL" id="MCRI01000015">
    <property type="protein sequence ID" value="ODN66648.1"/>
    <property type="molecule type" value="Genomic_DNA"/>
</dbReference>
<dbReference type="CDD" id="cd00009">
    <property type="entry name" value="AAA"/>
    <property type="match status" value="1"/>
</dbReference>
<dbReference type="SUPFAM" id="SSF52540">
    <property type="entry name" value="P-loop containing nucleoside triphosphate hydrolases"/>
    <property type="match status" value="1"/>
</dbReference>
<dbReference type="PATRIC" id="fig|291169.3.peg.1608"/>
<dbReference type="AlphaFoldDB" id="A0A1E3GRG6"/>
<dbReference type="PROSITE" id="PS50045">
    <property type="entry name" value="SIGMA54_INTERACT_4"/>
    <property type="match status" value="1"/>
</dbReference>
<evidence type="ECO:0000256" key="1">
    <source>
        <dbReference type="ARBA" id="ARBA00022741"/>
    </source>
</evidence>
<dbReference type="InterPro" id="IPR009057">
    <property type="entry name" value="Homeodomain-like_sf"/>
</dbReference>
<dbReference type="SUPFAM" id="SSF46689">
    <property type="entry name" value="Homeodomain-like"/>
    <property type="match status" value="1"/>
</dbReference>
<keyword evidence="1" id="KW-0547">Nucleotide-binding</keyword>
<dbReference type="Pfam" id="PF00158">
    <property type="entry name" value="Sigma54_activat"/>
    <property type="match status" value="1"/>
</dbReference>